<name>A0A229RUM4_AMYAL</name>
<dbReference type="GO" id="GO:0003700">
    <property type="term" value="F:DNA-binding transcription factor activity"/>
    <property type="evidence" value="ECO:0007669"/>
    <property type="project" value="TreeGrafter"/>
</dbReference>
<dbReference type="SUPFAM" id="SSF46689">
    <property type="entry name" value="Homeodomain-like"/>
    <property type="match status" value="1"/>
</dbReference>
<evidence type="ECO:0000256" key="1">
    <source>
        <dbReference type="ARBA" id="ARBA00023015"/>
    </source>
</evidence>
<evidence type="ECO:0000313" key="7">
    <source>
        <dbReference type="Proteomes" id="UP000215563"/>
    </source>
</evidence>
<evidence type="ECO:0000256" key="3">
    <source>
        <dbReference type="ARBA" id="ARBA00023163"/>
    </source>
</evidence>
<dbReference type="PANTHER" id="PTHR30055:SF234">
    <property type="entry name" value="HTH-TYPE TRANSCRIPTIONAL REGULATOR BETI"/>
    <property type="match status" value="1"/>
</dbReference>
<comment type="caution">
    <text evidence="6">The sequence shown here is derived from an EMBL/GenBank/DDBJ whole genome shotgun (WGS) entry which is preliminary data.</text>
</comment>
<keyword evidence="3" id="KW-0804">Transcription</keyword>
<dbReference type="Pfam" id="PF00440">
    <property type="entry name" value="TetR_N"/>
    <property type="match status" value="1"/>
</dbReference>
<proteinExistence type="predicted"/>
<dbReference type="PRINTS" id="PR00455">
    <property type="entry name" value="HTHTETR"/>
</dbReference>
<evidence type="ECO:0000256" key="2">
    <source>
        <dbReference type="ARBA" id="ARBA00023125"/>
    </source>
</evidence>
<dbReference type="InterPro" id="IPR023772">
    <property type="entry name" value="DNA-bd_HTH_TetR-type_CS"/>
</dbReference>
<feature type="DNA-binding region" description="H-T-H motif" evidence="4">
    <location>
        <begin position="36"/>
        <end position="55"/>
    </location>
</feature>
<dbReference type="InterPro" id="IPR009057">
    <property type="entry name" value="Homeodomain-like_sf"/>
</dbReference>
<evidence type="ECO:0000256" key="4">
    <source>
        <dbReference type="PROSITE-ProRule" id="PRU00335"/>
    </source>
</evidence>
<reference evidence="6 7" key="1">
    <citation type="submission" date="2017-07" db="EMBL/GenBank/DDBJ databases">
        <title>Amycolatopsis alba DSM 44262 Genome sequencing and assembly.</title>
        <authorList>
            <person name="Kaur N."/>
            <person name="Mayilraj S."/>
        </authorList>
    </citation>
    <scope>NUCLEOTIDE SEQUENCE [LARGE SCALE GENOMIC DNA]</scope>
    <source>
        <strain evidence="6 7">DSM 44262</strain>
    </source>
</reference>
<dbReference type="GO" id="GO:0000976">
    <property type="term" value="F:transcription cis-regulatory region binding"/>
    <property type="evidence" value="ECO:0007669"/>
    <property type="project" value="TreeGrafter"/>
</dbReference>
<dbReference type="InterPro" id="IPR050109">
    <property type="entry name" value="HTH-type_TetR-like_transc_reg"/>
</dbReference>
<dbReference type="Pfam" id="PF17754">
    <property type="entry name" value="TetR_C_14"/>
    <property type="match status" value="1"/>
</dbReference>
<keyword evidence="7" id="KW-1185">Reference proteome</keyword>
<keyword evidence="2 4" id="KW-0238">DNA-binding</keyword>
<evidence type="ECO:0000259" key="5">
    <source>
        <dbReference type="PROSITE" id="PS50977"/>
    </source>
</evidence>
<dbReference type="PROSITE" id="PS50977">
    <property type="entry name" value="HTH_TETR_2"/>
    <property type="match status" value="1"/>
</dbReference>
<feature type="domain" description="HTH tetR-type" evidence="5">
    <location>
        <begin position="13"/>
        <end position="73"/>
    </location>
</feature>
<dbReference type="Gene3D" id="1.10.10.60">
    <property type="entry name" value="Homeodomain-like"/>
    <property type="match status" value="1"/>
</dbReference>
<gene>
    <name evidence="6" type="ORF">CFP75_15970</name>
</gene>
<dbReference type="Gene3D" id="1.10.357.10">
    <property type="entry name" value="Tetracycline Repressor, domain 2"/>
    <property type="match status" value="1"/>
</dbReference>
<organism evidence="6 7">
    <name type="scientific">Amycolatopsis alba DSM 44262</name>
    <dbReference type="NCBI Taxonomy" id="1125972"/>
    <lineage>
        <taxon>Bacteria</taxon>
        <taxon>Bacillati</taxon>
        <taxon>Actinomycetota</taxon>
        <taxon>Actinomycetes</taxon>
        <taxon>Pseudonocardiales</taxon>
        <taxon>Pseudonocardiaceae</taxon>
        <taxon>Amycolatopsis</taxon>
    </lineage>
</organism>
<protein>
    <submittedName>
        <fullName evidence="6">TetR family transcriptional regulator</fullName>
    </submittedName>
</protein>
<accession>A0A229RUM4</accession>
<keyword evidence="1" id="KW-0805">Transcription regulation</keyword>
<dbReference type="InterPro" id="IPR001647">
    <property type="entry name" value="HTH_TetR"/>
</dbReference>
<dbReference type="AlphaFoldDB" id="A0A229RUM4"/>
<dbReference type="InterPro" id="IPR041347">
    <property type="entry name" value="MftR_C"/>
</dbReference>
<dbReference type="EMBL" id="NMQU01000041">
    <property type="protein sequence ID" value="OXM50393.1"/>
    <property type="molecule type" value="Genomic_DNA"/>
</dbReference>
<sequence>MLPGMSLRDRKRARTRQALIDAATELFERKGYDETTIADITAAAEIGARTFFSYFAGKEELLFPDADERVQAAVDAIATREPDEGPADVLLRALSEVTATSDELVSPLAALRLRMIQTVPAVRGRALQEQLRAQREIAKHLADAFPDQIDPIRAAALTGAFVGAVAGALQALLDDADGTDPVALQTAMRTATEVALAPWRR</sequence>
<dbReference type="Proteomes" id="UP000215563">
    <property type="component" value="Unassembled WGS sequence"/>
</dbReference>
<dbReference type="PANTHER" id="PTHR30055">
    <property type="entry name" value="HTH-TYPE TRANSCRIPTIONAL REGULATOR RUTR"/>
    <property type="match status" value="1"/>
</dbReference>
<dbReference type="PROSITE" id="PS01081">
    <property type="entry name" value="HTH_TETR_1"/>
    <property type="match status" value="1"/>
</dbReference>
<evidence type="ECO:0000313" key="6">
    <source>
        <dbReference type="EMBL" id="OXM50393.1"/>
    </source>
</evidence>